<comment type="caution">
    <text evidence="1">The sequence shown here is derived from an EMBL/GenBank/DDBJ whole genome shotgun (WGS) entry which is preliminary data.</text>
</comment>
<dbReference type="RefSeq" id="XP_044547005.1">
    <property type="nucleotide sequence ID" value="XM_044696161.1"/>
</dbReference>
<reference evidence="1 2" key="1">
    <citation type="journal article" date="2018" name="BMC Genomics">
        <title>The genome of Naegleria lovaniensis, the basis for a comparative approach to unravel pathogenicity factors of the human pathogenic amoeba N. fowleri.</title>
        <authorList>
            <person name="Liechti N."/>
            <person name="Schurch N."/>
            <person name="Bruggmann R."/>
            <person name="Wittwer M."/>
        </authorList>
    </citation>
    <scope>NUCLEOTIDE SEQUENCE [LARGE SCALE GENOMIC DNA]</scope>
    <source>
        <strain evidence="1 2">ATCC 30569</strain>
    </source>
</reference>
<proteinExistence type="predicted"/>
<organism evidence="1 2">
    <name type="scientific">Naegleria lovaniensis</name>
    <name type="common">Amoeba</name>
    <dbReference type="NCBI Taxonomy" id="51637"/>
    <lineage>
        <taxon>Eukaryota</taxon>
        <taxon>Discoba</taxon>
        <taxon>Heterolobosea</taxon>
        <taxon>Tetramitia</taxon>
        <taxon>Eutetramitia</taxon>
        <taxon>Vahlkampfiidae</taxon>
        <taxon>Naegleria</taxon>
    </lineage>
</organism>
<dbReference type="AlphaFoldDB" id="A0AA88GJK9"/>
<accession>A0AA88GJK9</accession>
<dbReference type="GeneID" id="68098768"/>
<sequence>MTRKQSAKKSITNLTTTTRQTKPVKLKDLQIGFYHEDTPLQTCTDYLTSSYGDWELEIYRANMSELQLSSMKAFVSKFLGSKYASEMGTGSSKVVMTLMELMKELDISFVHARTRNEIVNVPSFVSFDGLPEQFTSCYCLVHDGNVKRYIAQHKDYIYYFCYQTS</sequence>
<evidence type="ECO:0000313" key="2">
    <source>
        <dbReference type="Proteomes" id="UP000816034"/>
    </source>
</evidence>
<name>A0AA88GJK9_NAELO</name>
<protein>
    <submittedName>
        <fullName evidence="1">Uncharacterized protein</fullName>
    </submittedName>
</protein>
<evidence type="ECO:0000313" key="1">
    <source>
        <dbReference type="EMBL" id="KAG2381325.1"/>
    </source>
</evidence>
<dbReference type="EMBL" id="PYSW02000027">
    <property type="protein sequence ID" value="KAG2381325.1"/>
    <property type="molecule type" value="Genomic_DNA"/>
</dbReference>
<keyword evidence="2" id="KW-1185">Reference proteome</keyword>
<gene>
    <name evidence="1" type="ORF">C9374_006314</name>
</gene>
<dbReference type="Proteomes" id="UP000816034">
    <property type="component" value="Unassembled WGS sequence"/>
</dbReference>